<reference evidence="2 3" key="1">
    <citation type="submission" date="2018-09" db="EMBL/GenBank/DDBJ databases">
        <title>YIM 75000 draft genome.</title>
        <authorList>
            <person name="Tang S."/>
            <person name="Feng Y."/>
        </authorList>
    </citation>
    <scope>NUCLEOTIDE SEQUENCE [LARGE SCALE GENOMIC DNA]</scope>
    <source>
        <strain evidence="2 3">YIM 75000</strain>
    </source>
</reference>
<keyword evidence="1" id="KW-0732">Signal</keyword>
<evidence type="ECO:0000256" key="1">
    <source>
        <dbReference type="SAM" id="SignalP"/>
    </source>
</evidence>
<accession>A0A3A3YPG2</accession>
<evidence type="ECO:0000313" key="3">
    <source>
        <dbReference type="Proteomes" id="UP000265614"/>
    </source>
</evidence>
<dbReference type="OrthoDB" id="9802600at2"/>
<feature type="chain" id="PRO_5017259449" evidence="1">
    <location>
        <begin position="30"/>
        <end position="1007"/>
    </location>
</feature>
<feature type="signal peptide" evidence="1">
    <location>
        <begin position="1"/>
        <end position="29"/>
    </location>
</feature>
<proteinExistence type="predicted"/>
<evidence type="ECO:0000313" key="2">
    <source>
        <dbReference type="EMBL" id="RJK92461.1"/>
    </source>
</evidence>
<keyword evidence="3" id="KW-1185">Reference proteome</keyword>
<dbReference type="RefSeq" id="WP_119952085.1">
    <property type="nucleotide sequence ID" value="NZ_QZEZ01000015.1"/>
</dbReference>
<gene>
    <name evidence="2" type="ORF">D5H78_18980</name>
</gene>
<sequence>MRLPLPARLALALAVPAALLAGGAVQGLAATGAGGGAPAAVGNPLQHRWAGPADPASGRVPDAASYRDPALCGDALVLAAPAPGERAVCVHLDVAPPGVDVREPVSTRELQARVGAGPRAVAAANALGVPTATQVGAGSTVTCDGDGAAGYRVQAVYAVEAGRTNRYAALLPSMRTWAAGVDDVVSRSAALTGGTRAFRWVHAPASSGCEASVLNVTVPAGSTASFGGLMTALRAQGLDDPTRKYLVWTDASVLCGVATMYDDERAGQDNPNNGYAAQYARVDTACWGQDGGHSVEAHELVHTIGGVQDGAPNSTLAGHCNDEADTMCYPDGGSRSVMRQVCEPASEYLLDCRSDDYFSTAPVAGSYLDTHWNAADSRWLLGGGDGSGGGSEGVPTRLGARLTVNGPAVPGLPTQAGVALQLPEGRTATVTWGVADAGCRLGSATGEQTTVTCPAATTATTSVTAVVRDSAGSTVTVAAPLAFAASPRRQVDVVPLVGGSSTAYEGCTGAAVPVGGRVVDRATGAPVLGLTVEALRATTGAPVLAASVLTGTEGTATRDLALSGTSTWTARTRAAGPYDAATGAGRVAVTTGTCTAALTLEADRATAWYGAPLVLSGRLTRTVDGAETGVGGQSVGIWAQSGSAAAKLLVSGRTAADGTYRIATRATVTGTLTARLAGSAGYRPASSEPVPVTAQLPTSVLTASADRLSVRYRQPVALRGTLTRDAAGTTAPLAGATVLVQVTKAGTTTPLTVATGRTAADGSYAVTALPTYGGALQVRYAGTAATPAATQALGTLAVADYGTVLAAAADTTSVRHRQPVVVSGTLQRDDGGTLGPLAGATVAVQVVRTGTTSPLTLGSARVAADGSWSATVAPTAGGALRASYAGAGGQPAAVRPLGELQVAPYGSALTAAAGRSAAAYGQPVPVSGTLLRTDGAVAAPLGGATVLVQVLRPGTTVPVTLATARTASTGSFAVQVPARYSGALQAHYAGTAGQLGDTQPLGQLTVS</sequence>
<organism evidence="2 3">
    <name type="scientific">Vallicoccus soli</name>
    <dbReference type="NCBI Taxonomy" id="2339232"/>
    <lineage>
        <taxon>Bacteria</taxon>
        <taxon>Bacillati</taxon>
        <taxon>Actinomycetota</taxon>
        <taxon>Actinomycetes</taxon>
        <taxon>Motilibacterales</taxon>
        <taxon>Vallicoccaceae</taxon>
        <taxon>Vallicoccus</taxon>
    </lineage>
</organism>
<name>A0A3A3YPG2_9ACTN</name>
<comment type="caution">
    <text evidence="2">The sequence shown here is derived from an EMBL/GenBank/DDBJ whole genome shotgun (WGS) entry which is preliminary data.</text>
</comment>
<protein>
    <submittedName>
        <fullName evidence="2">Uncharacterized protein</fullName>
    </submittedName>
</protein>
<dbReference type="AlphaFoldDB" id="A0A3A3YPG2"/>
<dbReference type="EMBL" id="QZEZ01000015">
    <property type="protein sequence ID" value="RJK92461.1"/>
    <property type="molecule type" value="Genomic_DNA"/>
</dbReference>
<dbReference type="Proteomes" id="UP000265614">
    <property type="component" value="Unassembled WGS sequence"/>
</dbReference>